<dbReference type="PANTHER" id="PTHR11760:SF19">
    <property type="entry name" value="SMALL RIBOSOMAL SUBUNIT PROTEIN US3C"/>
    <property type="match status" value="1"/>
</dbReference>
<dbReference type="SUPFAM" id="SSF54814">
    <property type="entry name" value="Prokaryotic type KH domain (KH-domain type II)"/>
    <property type="match status" value="1"/>
</dbReference>
<organism evidence="7">
    <name type="scientific">marine metagenome</name>
    <dbReference type="NCBI Taxonomy" id="408172"/>
    <lineage>
        <taxon>unclassified sequences</taxon>
        <taxon>metagenomes</taxon>
        <taxon>ecological metagenomes</taxon>
    </lineage>
</organism>
<evidence type="ECO:0000313" key="7">
    <source>
        <dbReference type="EMBL" id="SUZ84694.1"/>
    </source>
</evidence>
<keyword evidence="5" id="KW-0687">Ribonucleoprotein</keyword>
<dbReference type="InterPro" id="IPR009019">
    <property type="entry name" value="KH_sf_prok-type"/>
</dbReference>
<comment type="similarity">
    <text evidence="1">Belongs to the universal ribosomal protein uS3 family.</text>
</comment>
<dbReference type="GO" id="GO:0019843">
    <property type="term" value="F:rRNA binding"/>
    <property type="evidence" value="ECO:0007669"/>
    <property type="project" value="UniProtKB-KW"/>
</dbReference>
<dbReference type="SUPFAM" id="SSF54821">
    <property type="entry name" value="Ribosomal protein S3 C-terminal domain"/>
    <property type="match status" value="1"/>
</dbReference>
<name>A0A381R0E0_9ZZZZ</name>
<reference evidence="7" key="1">
    <citation type="submission" date="2018-05" db="EMBL/GenBank/DDBJ databases">
        <authorList>
            <person name="Lanie J.A."/>
            <person name="Ng W.-L."/>
            <person name="Kazmierczak K.M."/>
            <person name="Andrzejewski T.M."/>
            <person name="Davidsen T.M."/>
            <person name="Wayne K.J."/>
            <person name="Tettelin H."/>
            <person name="Glass J.I."/>
            <person name="Rusch D."/>
            <person name="Podicherti R."/>
            <person name="Tsui H.-C.T."/>
            <person name="Winkler M.E."/>
        </authorList>
    </citation>
    <scope>NUCLEOTIDE SEQUENCE</scope>
</reference>
<gene>
    <name evidence="7" type="ORF">METZ01_LOCUS37548</name>
</gene>
<dbReference type="InterPro" id="IPR004087">
    <property type="entry name" value="KH_dom"/>
</dbReference>
<dbReference type="Gene3D" id="3.30.300.20">
    <property type="match status" value="1"/>
</dbReference>
<dbReference type="InterPro" id="IPR005704">
    <property type="entry name" value="Ribosomal_uS3_bac-typ"/>
</dbReference>
<dbReference type="InterPro" id="IPR004044">
    <property type="entry name" value="KH_dom_type_2"/>
</dbReference>
<dbReference type="GO" id="GO:0022627">
    <property type="term" value="C:cytosolic small ribosomal subunit"/>
    <property type="evidence" value="ECO:0007669"/>
    <property type="project" value="TreeGrafter"/>
</dbReference>
<evidence type="ECO:0000259" key="6">
    <source>
        <dbReference type="PROSITE" id="PS50823"/>
    </source>
</evidence>
<dbReference type="PROSITE" id="PS00548">
    <property type="entry name" value="RIBOSOMAL_S3"/>
    <property type="match status" value="1"/>
</dbReference>
<dbReference type="InterPro" id="IPR036419">
    <property type="entry name" value="Ribosomal_S3_C_sf"/>
</dbReference>
<keyword evidence="3" id="KW-0694">RNA-binding</keyword>
<dbReference type="NCBIfam" id="TIGR01009">
    <property type="entry name" value="rpsC_bact"/>
    <property type="match status" value="1"/>
</dbReference>
<dbReference type="EMBL" id="UINC01001603">
    <property type="protein sequence ID" value="SUZ84694.1"/>
    <property type="molecule type" value="Genomic_DNA"/>
</dbReference>
<dbReference type="Pfam" id="PF07650">
    <property type="entry name" value="KH_2"/>
    <property type="match status" value="1"/>
</dbReference>
<dbReference type="GO" id="GO:0003735">
    <property type="term" value="F:structural constituent of ribosome"/>
    <property type="evidence" value="ECO:0007669"/>
    <property type="project" value="InterPro"/>
</dbReference>
<dbReference type="AlphaFoldDB" id="A0A381R0E0"/>
<dbReference type="PROSITE" id="PS50823">
    <property type="entry name" value="KH_TYPE_2"/>
    <property type="match status" value="1"/>
</dbReference>
<dbReference type="HAMAP" id="MF_01309_B">
    <property type="entry name" value="Ribosomal_uS3_B"/>
    <property type="match status" value="1"/>
</dbReference>
<dbReference type="Gene3D" id="3.30.1140.32">
    <property type="entry name" value="Ribosomal protein S3, C-terminal domain"/>
    <property type="match status" value="1"/>
</dbReference>
<feature type="domain" description="KH type-2" evidence="6">
    <location>
        <begin position="39"/>
        <end position="108"/>
    </location>
</feature>
<keyword evidence="2" id="KW-0699">rRNA-binding</keyword>
<accession>A0A381R0E0</accession>
<dbReference type="FunFam" id="3.30.300.20:FF:000001">
    <property type="entry name" value="30S ribosomal protein S3"/>
    <property type="match status" value="1"/>
</dbReference>
<dbReference type="InterPro" id="IPR018280">
    <property type="entry name" value="Ribosomal_uS3_CS"/>
</dbReference>
<evidence type="ECO:0000256" key="3">
    <source>
        <dbReference type="ARBA" id="ARBA00022884"/>
    </source>
</evidence>
<dbReference type="Pfam" id="PF00189">
    <property type="entry name" value="Ribosomal_S3_C"/>
    <property type="match status" value="1"/>
</dbReference>
<evidence type="ECO:0000256" key="1">
    <source>
        <dbReference type="ARBA" id="ARBA00010761"/>
    </source>
</evidence>
<sequence length="210" mass="23403">MGQKTHPVGFRLIVNKAWHSNWYAHKGSFHNQLVEDVKIRKYLKHRLPNAGVSQVNITRTSKGVTVLIHTARPGIVIGRGGEEVNRLKKELKQLSDRDNVQVNISEVKRPEMNAALVGSSIAHQLKKKISYRRVVNKTIQSTMRMGAQGIRINVAGRLGGAEIARSEKFMSGSVPLHTLRADIDYAFTESHTTYGVIGIKVWICNGMVSV</sequence>
<protein>
    <recommendedName>
        <fullName evidence="6">KH type-2 domain-containing protein</fullName>
    </recommendedName>
</protein>
<dbReference type="GO" id="GO:0006412">
    <property type="term" value="P:translation"/>
    <property type="evidence" value="ECO:0007669"/>
    <property type="project" value="InterPro"/>
</dbReference>
<dbReference type="CDD" id="cd02412">
    <property type="entry name" value="KH-II_30S_S3"/>
    <property type="match status" value="1"/>
</dbReference>
<evidence type="ECO:0000256" key="4">
    <source>
        <dbReference type="ARBA" id="ARBA00022980"/>
    </source>
</evidence>
<dbReference type="PANTHER" id="PTHR11760">
    <property type="entry name" value="30S/40S RIBOSOMAL PROTEIN S3"/>
    <property type="match status" value="1"/>
</dbReference>
<evidence type="ECO:0000256" key="5">
    <source>
        <dbReference type="ARBA" id="ARBA00023274"/>
    </source>
</evidence>
<proteinExistence type="inferred from homology"/>
<dbReference type="InterPro" id="IPR057258">
    <property type="entry name" value="Ribosomal_uS3"/>
</dbReference>
<dbReference type="SMART" id="SM00322">
    <property type="entry name" value="KH"/>
    <property type="match status" value="1"/>
</dbReference>
<dbReference type="InterPro" id="IPR001351">
    <property type="entry name" value="Ribosomal_uS3_C"/>
</dbReference>
<keyword evidence="4" id="KW-0689">Ribosomal protein</keyword>
<evidence type="ECO:0000256" key="2">
    <source>
        <dbReference type="ARBA" id="ARBA00022730"/>
    </source>
</evidence>
<dbReference type="InterPro" id="IPR015946">
    <property type="entry name" value="KH_dom-like_a/b"/>
</dbReference>